<comment type="caution">
    <text evidence="1">The sequence shown here is derived from an EMBL/GenBank/DDBJ whole genome shotgun (WGS) entry which is preliminary data.</text>
</comment>
<evidence type="ECO:0000313" key="4">
    <source>
        <dbReference type="Proteomes" id="UP000310032"/>
    </source>
</evidence>
<sequence>MNNKSEKKLLGKLKLNKLSENALAKREMKVLKGGCECAGACSPHTSVDSSAVHSYG</sequence>
<dbReference type="Proteomes" id="UP000310032">
    <property type="component" value="Unassembled WGS sequence"/>
</dbReference>
<evidence type="ECO:0000313" key="3">
    <source>
        <dbReference type="Proteomes" id="UP000278164"/>
    </source>
</evidence>
<evidence type="ECO:0000313" key="2">
    <source>
        <dbReference type="EMBL" id="TGY53915.1"/>
    </source>
</evidence>
<dbReference type="Proteomes" id="UP000278164">
    <property type="component" value="Unassembled WGS sequence"/>
</dbReference>
<gene>
    <name evidence="1" type="ORF">D7V78_09610</name>
    <name evidence="2" type="ORF">E5342_17930</name>
</gene>
<organism evidence="1 3">
    <name type="scientific">Parabacteroides distasonis</name>
    <dbReference type="NCBI Taxonomy" id="823"/>
    <lineage>
        <taxon>Bacteria</taxon>
        <taxon>Pseudomonadati</taxon>
        <taxon>Bacteroidota</taxon>
        <taxon>Bacteroidia</taxon>
        <taxon>Bacteroidales</taxon>
        <taxon>Tannerellaceae</taxon>
        <taxon>Parabacteroides</taxon>
    </lineage>
</organism>
<name>A0A3L7ZQF4_PARDI</name>
<reference evidence="2 4" key="2">
    <citation type="submission" date="2019-04" db="EMBL/GenBank/DDBJ databases">
        <title>Microbes associate with the intestines of laboratory mice.</title>
        <authorList>
            <person name="Navarre W."/>
            <person name="Wong E."/>
            <person name="Huang K."/>
            <person name="Tropini C."/>
            <person name="Ng K."/>
            <person name="Yu B."/>
        </authorList>
    </citation>
    <scope>NUCLEOTIDE SEQUENCE [LARGE SCALE GENOMIC DNA]</scope>
    <source>
        <strain evidence="2 4">NM39_I3</strain>
    </source>
</reference>
<dbReference type="RefSeq" id="WP_121736021.1">
    <property type="nucleotide sequence ID" value="NZ_QXXG01000014.1"/>
</dbReference>
<reference evidence="1 3" key="1">
    <citation type="submission" date="2018-09" db="EMBL/GenBank/DDBJ databases">
        <title>Murine metabolic-syndrome-specific gut microbial biobank.</title>
        <authorList>
            <person name="Liu C."/>
        </authorList>
    </citation>
    <scope>NUCLEOTIDE SEQUENCE [LARGE SCALE GENOMIC DNA]</scope>
    <source>
        <strain evidence="1 3">8-P5</strain>
    </source>
</reference>
<accession>A0A3L7ZQF4</accession>
<protein>
    <submittedName>
        <fullName evidence="1">RSAM-modified peptide</fullName>
    </submittedName>
</protein>
<dbReference type="AlphaFoldDB" id="A0A3L7ZQF4"/>
<proteinExistence type="predicted"/>
<dbReference type="EMBL" id="RAYI01000016">
    <property type="protein sequence ID" value="RLT73511.1"/>
    <property type="molecule type" value="Genomic_DNA"/>
</dbReference>
<evidence type="ECO:0000313" key="1">
    <source>
        <dbReference type="EMBL" id="RLT73511.1"/>
    </source>
</evidence>
<dbReference type="InterPro" id="IPR026408">
    <property type="entry name" value="GG_sam_targ_CFB"/>
</dbReference>
<dbReference type="EMBL" id="SRYM01000080">
    <property type="protein sequence ID" value="TGY53915.1"/>
    <property type="molecule type" value="Genomic_DNA"/>
</dbReference>
<dbReference type="NCBIfam" id="TIGR04149">
    <property type="entry name" value="GG_sam_targ_CFB"/>
    <property type="match status" value="1"/>
</dbReference>